<name>A0A1A8YGR0_PLAOA</name>
<feature type="region of interest" description="Disordered" evidence="1">
    <location>
        <begin position="348"/>
        <end position="377"/>
    </location>
</feature>
<evidence type="ECO:0000256" key="1">
    <source>
        <dbReference type="SAM" id="MobiDB-lite"/>
    </source>
</evidence>
<dbReference type="EMBL" id="FLRD01000008">
    <property type="protein sequence ID" value="SBT30735.1"/>
    <property type="molecule type" value="Genomic_DNA"/>
</dbReference>
<sequence>MKSKKQPGESKPRGTTRVKRSSYAFCFPWENSLESDEEKHTKIKLKPRRKYGSPGGKNGHSDEYGHPCDDLRGDPCGDASLFIMQSLKEKLRRGSRNGRGNHNDLDVHANFGHRKTPGDDELGDHYNSEIQSSSTGRTNRMANSSSTGHTNRLTRSSSTDRTNRLTRLTSLGSRGFHELRSLKSNLPGLCKNITRKKEDGFITKEHSKLHVPKTPHSRIKEMNGYDFVMLKGGYGSGVRPFCGSNLEDAKSAECNWEGAESEGDDTENYGKYSECSEKRYQHKCEKKKMHYGDIKTLDGEEGYVGDMHSREGENRRKGKKAQQELNTQNWEANAHGKHAKLRENIKIKKKKKDSSISSDWSIRSTGSCAKHSSYDINEKKKKKIEQFRKKKKKKKKVAIMLLRQTI</sequence>
<evidence type="ECO:0000313" key="3">
    <source>
        <dbReference type="Proteomes" id="UP000078555"/>
    </source>
</evidence>
<reference evidence="3" key="1">
    <citation type="submission" date="2016-05" db="EMBL/GenBank/DDBJ databases">
        <authorList>
            <person name="Naeem Raeece"/>
        </authorList>
    </citation>
    <scope>NUCLEOTIDE SEQUENCE [LARGE SCALE GENOMIC DNA]</scope>
</reference>
<evidence type="ECO:0000313" key="2">
    <source>
        <dbReference type="EMBL" id="SBT30735.1"/>
    </source>
</evidence>
<gene>
    <name evidence="2" type="ORF">POVWA1_003600</name>
</gene>
<organism evidence="2 3">
    <name type="scientific">Plasmodium ovale wallikeri</name>
    <dbReference type="NCBI Taxonomy" id="864142"/>
    <lineage>
        <taxon>Eukaryota</taxon>
        <taxon>Sar</taxon>
        <taxon>Alveolata</taxon>
        <taxon>Apicomplexa</taxon>
        <taxon>Aconoidasida</taxon>
        <taxon>Haemosporida</taxon>
        <taxon>Plasmodiidae</taxon>
        <taxon>Plasmodium</taxon>
        <taxon>Plasmodium (Plasmodium)</taxon>
    </lineage>
</organism>
<dbReference type="Proteomes" id="UP000078555">
    <property type="component" value="Unassembled WGS sequence"/>
</dbReference>
<feature type="region of interest" description="Disordered" evidence="1">
    <location>
        <begin position="34"/>
        <end position="66"/>
    </location>
</feature>
<feature type="compositionally biased region" description="Polar residues" evidence="1">
    <location>
        <begin position="128"/>
        <end position="163"/>
    </location>
</feature>
<feature type="compositionally biased region" description="Basic residues" evidence="1">
    <location>
        <begin position="41"/>
        <end position="51"/>
    </location>
</feature>
<dbReference type="AlphaFoldDB" id="A0A1A8YGR0"/>
<accession>A0A1A8YGR0</accession>
<keyword evidence="3" id="KW-1185">Reference proteome</keyword>
<feature type="region of interest" description="Disordered" evidence="1">
    <location>
        <begin position="91"/>
        <end position="163"/>
    </location>
</feature>
<proteinExistence type="predicted"/>
<protein>
    <submittedName>
        <fullName evidence="2">Uncharacterized protein</fullName>
    </submittedName>
</protein>
<feature type="compositionally biased region" description="Low complexity" evidence="1">
    <location>
        <begin position="355"/>
        <end position="364"/>
    </location>
</feature>